<dbReference type="InterPro" id="IPR035906">
    <property type="entry name" value="MetI-like_sf"/>
</dbReference>
<dbReference type="InterPro" id="IPR051613">
    <property type="entry name" value="ABC_transp_permease_HisMQ"/>
</dbReference>
<dbReference type="InterPro" id="IPR010065">
    <property type="entry name" value="AA_ABC_transptr_permease_3TM"/>
</dbReference>
<dbReference type="Proteomes" id="UP000319941">
    <property type="component" value="Unassembled WGS sequence"/>
</dbReference>
<keyword evidence="4" id="KW-1003">Cell membrane</keyword>
<organism evidence="12 13">
    <name type="scientific">Cobetia crustatorum</name>
    <dbReference type="NCBI Taxonomy" id="553385"/>
    <lineage>
        <taxon>Bacteria</taxon>
        <taxon>Pseudomonadati</taxon>
        <taxon>Pseudomonadota</taxon>
        <taxon>Gammaproteobacteria</taxon>
        <taxon>Oceanospirillales</taxon>
        <taxon>Halomonadaceae</taxon>
        <taxon>Cobetia</taxon>
    </lineage>
</organism>
<protein>
    <submittedName>
        <fullName evidence="12">ABC transporter permease subunit</fullName>
    </submittedName>
</protein>
<gene>
    <name evidence="12" type="ORF">FQP86_06500</name>
</gene>
<dbReference type="CDD" id="cd06261">
    <property type="entry name" value="TM_PBP2"/>
    <property type="match status" value="1"/>
</dbReference>
<dbReference type="EMBL" id="VNFH01000004">
    <property type="protein sequence ID" value="TVU71178.1"/>
    <property type="molecule type" value="Genomic_DNA"/>
</dbReference>
<keyword evidence="3 10" id="KW-0813">Transport</keyword>
<dbReference type="Gene3D" id="1.10.3720.10">
    <property type="entry name" value="MetI-like"/>
    <property type="match status" value="1"/>
</dbReference>
<keyword evidence="13" id="KW-1185">Reference proteome</keyword>
<keyword evidence="5" id="KW-0997">Cell inner membrane</keyword>
<dbReference type="SUPFAM" id="SSF161098">
    <property type="entry name" value="MetI-like"/>
    <property type="match status" value="1"/>
</dbReference>
<dbReference type="STRING" id="553385.GCA_000591415_03505"/>
<comment type="similarity">
    <text evidence="2">Belongs to the binding-protein-dependent transport system permease family. HisMQ subfamily.</text>
</comment>
<evidence type="ECO:0000256" key="9">
    <source>
        <dbReference type="ARBA" id="ARBA00023136"/>
    </source>
</evidence>
<feature type="transmembrane region" description="Helical" evidence="10">
    <location>
        <begin position="165"/>
        <end position="186"/>
    </location>
</feature>
<feature type="transmembrane region" description="Helical" evidence="10">
    <location>
        <begin position="56"/>
        <end position="78"/>
    </location>
</feature>
<evidence type="ECO:0000256" key="8">
    <source>
        <dbReference type="ARBA" id="ARBA00022989"/>
    </source>
</evidence>
<dbReference type="GO" id="GO:0022857">
    <property type="term" value="F:transmembrane transporter activity"/>
    <property type="evidence" value="ECO:0007669"/>
    <property type="project" value="InterPro"/>
</dbReference>
<accession>A0A558HQ06</accession>
<evidence type="ECO:0000256" key="6">
    <source>
        <dbReference type="ARBA" id="ARBA00022692"/>
    </source>
</evidence>
<evidence type="ECO:0000256" key="2">
    <source>
        <dbReference type="ARBA" id="ARBA00010072"/>
    </source>
</evidence>
<feature type="transmembrane region" description="Helical" evidence="10">
    <location>
        <begin position="198"/>
        <end position="221"/>
    </location>
</feature>
<comment type="caution">
    <text evidence="12">The sequence shown here is derived from an EMBL/GenBank/DDBJ whole genome shotgun (WGS) entry which is preliminary data.</text>
</comment>
<dbReference type="Pfam" id="PF00528">
    <property type="entry name" value="BPD_transp_1"/>
    <property type="match status" value="1"/>
</dbReference>
<evidence type="ECO:0000313" key="12">
    <source>
        <dbReference type="EMBL" id="TVU71178.1"/>
    </source>
</evidence>
<evidence type="ECO:0000256" key="1">
    <source>
        <dbReference type="ARBA" id="ARBA00004429"/>
    </source>
</evidence>
<evidence type="ECO:0000256" key="3">
    <source>
        <dbReference type="ARBA" id="ARBA00022448"/>
    </source>
</evidence>
<feature type="transmembrane region" description="Helical" evidence="10">
    <location>
        <begin position="20"/>
        <end position="44"/>
    </location>
</feature>
<dbReference type="GO" id="GO:0043190">
    <property type="term" value="C:ATP-binding cassette (ABC) transporter complex"/>
    <property type="evidence" value="ECO:0007669"/>
    <property type="project" value="InterPro"/>
</dbReference>
<reference evidence="12 13" key="1">
    <citation type="submission" date="2019-07" db="EMBL/GenBank/DDBJ databases">
        <title>Diversity of Bacteria from Kongsfjorden, Arctic.</title>
        <authorList>
            <person name="Yu Y."/>
        </authorList>
    </citation>
    <scope>NUCLEOTIDE SEQUENCE [LARGE SCALE GENOMIC DNA]</scope>
    <source>
        <strain evidence="12 13">SM1923</strain>
    </source>
</reference>
<keyword evidence="9 10" id="KW-0472">Membrane</keyword>
<evidence type="ECO:0000313" key="13">
    <source>
        <dbReference type="Proteomes" id="UP000319941"/>
    </source>
</evidence>
<dbReference type="GO" id="GO:0006865">
    <property type="term" value="P:amino acid transport"/>
    <property type="evidence" value="ECO:0007669"/>
    <property type="project" value="UniProtKB-KW"/>
</dbReference>
<dbReference type="PROSITE" id="PS50928">
    <property type="entry name" value="ABC_TM1"/>
    <property type="match status" value="1"/>
</dbReference>
<feature type="transmembrane region" description="Helical" evidence="10">
    <location>
        <begin position="98"/>
        <end position="115"/>
    </location>
</feature>
<dbReference type="OrthoDB" id="9815029at2"/>
<evidence type="ECO:0000256" key="4">
    <source>
        <dbReference type="ARBA" id="ARBA00022475"/>
    </source>
</evidence>
<keyword evidence="8 10" id="KW-1133">Transmembrane helix</keyword>
<evidence type="ECO:0000256" key="5">
    <source>
        <dbReference type="ARBA" id="ARBA00022519"/>
    </source>
</evidence>
<dbReference type="AlphaFoldDB" id="A0A558HQ06"/>
<dbReference type="PANTHER" id="PTHR30133">
    <property type="entry name" value="CATIONIC AMINO ACID TRANSPORTER, MEMBRANE COMPONENT"/>
    <property type="match status" value="1"/>
</dbReference>
<feature type="domain" description="ABC transmembrane type-1" evidence="11">
    <location>
        <begin position="20"/>
        <end position="220"/>
    </location>
</feature>
<sequence length="239" mass="25312">MIPLSQEGLADWAGPILSGAVTTLQIAFAAYAIGLALGLVGAAARLSPWAPVRALATAYSTAVRAVPELLLIILLYYAGSQALTGLINALGLPGQVEISGFVTAVGVLAFVQGAYMTEVFRGAILAIPKGQLEAADAYGFSPLARFRYITLPAMMPNALPGMSNLWLILIKDTALISVIGFSELFFTIQQAAASTRAYFLFYAAAGVLYLLMTLTSSALFARLERYVRRGQPIVSTQEA</sequence>
<comment type="subcellular location">
    <subcellularLocation>
        <location evidence="1">Cell inner membrane</location>
        <topology evidence="1">Multi-pass membrane protein</topology>
    </subcellularLocation>
    <subcellularLocation>
        <location evidence="10">Cell membrane</location>
        <topology evidence="10">Multi-pass membrane protein</topology>
    </subcellularLocation>
</comment>
<evidence type="ECO:0000256" key="7">
    <source>
        <dbReference type="ARBA" id="ARBA00022970"/>
    </source>
</evidence>
<dbReference type="RefSeq" id="WP_024953248.1">
    <property type="nucleotide sequence ID" value="NZ_CAWOWR010000097.1"/>
</dbReference>
<keyword evidence="7" id="KW-0029">Amino-acid transport</keyword>
<keyword evidence="6 10" id="KW-0812">Transmembrane</keyword>
<dbReference type="InterPro" id="IPR000515">
    <property type="entry name" value="MetI-like"/>
</dbReference>
<dbReference type="NCBIfam" id="TIGR01726">
    <property type="entry name" value="HEQRo_perm_3TM"/>
    <property type="match status" value="1"/>
</dbReference>
<proteinExistence type="inferred from homology"/>
<evidence type="ECO:0000256" key="10">
    <source>
        <dbReference type="RuleBase" id="RU363032"/>
    </source>
</evidence>
<name>A0A558HQ06_9GAMM</name>
<evidence type="ECO:0000259" key="11">
    <source>
        <dbReference type="PROSITE" id="PS50928"/>
    </source>
</evidence>